<feature type="domain" description="Spo11/DNA topoisomerase VI subunit A N-terminal" evidence="11">
    <location>
        <begin position="18"/>
        <end position="78"/>
    </location>
</feature>
<dbReference type="PRINTS" id="PR01550">
    <property type="entry name" value="TOP6AFAMILY"/>
</dbReference>
<dbReference type="Pfam" id="PF21180">
    <property type="entry name" value="TOP6A-Spo11_Toprim"/>
    <property type="match status" value="1"/>
</dbReference>
<dbReference type="PANTHER" id="PTHR10848:SF0">
    <property type="entry name" value="MEIOTIC RECOMBINATION PROTEIN SPO11"/>
    <property type="match status" value="1"/>
</dbReference>
<dbReference type="Gene3D" id="3.40.1360.10">
    <property type="match status" value="1"/>
</dbReference>
<dbReference type="EMBL" id="MTSL01000152">
    <property type="protein sequence ID" value="PJF17865.1"/>
    <property type="molecule type" value="Genomic_DNA"/>
</dbReference>
<comment type="similarity">
    <text evidence="3 10">Belongs to the TOP6A family.</text>
</comment>
<dbReference type="GO" id="GO:0000228">
    <property type="term" value="C:nuclear chromosome"/>
    <property type="evidence" value="ECO:0007669"/>
    <property type="project" value="TreeGrafter"/>
</dbReference>
<dbReference type="PROSITE" id="PS52041">
    <property type="entry name" value="TOPO_IIB"/>
    <property type="match status" value="1"/>
</dbReference>
<dbReference type="InterPro" id="IPR034136">
    <property type="entry name" value="TOPRIM_Topo6A/Spo11"/>
</dbReference>
<evidence type="ECO:0000313" key="13">
    <source>
        <dbReference type="EMBL" id="PJF17865.1"/>
    </source>
</evidence>
<evidence type="ECO:0000256" key="4">
    <source>
        <dbReference type="ARBA" id="ARBA00012895"/>
    </source>
</evidence>
<evidence type="ECO:0000256" key="5">
    <source>
        <dbReference type="ARBA" id="ARBA00022723"/>
    </source>
</evidence>
<dbReference type="GO" id="GO:0042138">
    <property type="term" value="P:meiotic DNA double-strand break formation"/>
    <property type="evidence" value="ECO:0007669"/>
    <property type="project" value="TreeGrafter"/>
</dbReference>
<keyword evidence="9 10" id="KW-0413">Isomerase</keyword>
<proteinExistence type="inferred from homology"/>
<dbReference type="InterPro" id="IPR013049">
    <property type="entry name" value="Spo11/TopoVI_A_N"/>
</dbReference>
<sequence>MSVPGHCKLRFSSARSLKRIACIWRVLEILLKKKHGLLMTKRDIYYMDTRLFGSQAIVDSVIDCFASSLQIPRDELGVISASRGLAFGSLKVVQSSSEIDFGTHPLNITSQAATISCAPKIVIIIEKEAVFQTVYQISSRLEGMIPPFLLVTGRGFPCMTTLKFVHWLQKTLPDTLFLALVDYDPHGLLIALQYRLGSKLRADQPTTCCPSLRLLGITRFDLDLYRNQFEADKSAALLTTRGLSILKRVTERARNDGWDEMAQASMDMEAGGFTTEIESLYQQDTAKLAKYIVDKINKLVT</sequence>
<dbReference type="PANTHER" id="PTHR10848">
    <property type="entry name" value="MEIOTIC RECOMBINATION PROTEIN SPO11"/>
    <property type="match status" value="1"/>
</dbReference>
<gene>
    <name evidence="13" type="ORF">PSACC_02320</name>
</gene>
<dbReference type="SUPFAM" id="SSF56726">
    <property type="entry name" value="DNA topoisomerase IV, alpha subunit"/>
    <property type="match status" value="1"/>
</dbReference>
<keyword evidence="8 10" id="KW-0238">DNA-binding</keyword>
<dbReference type="InterPro" id="IPR002815">
    <property type="entry name" value="Spo11/TopoVI_A"/>
</dbReference>
<evidence type="ECO:0000256" key="3">
    <source>
        <dbReference type="ARBA" id="ARBA00006559"/>
    </source>
</evidence>
<evidence type="ECO:0000256" key="2">
    <source>
        <dbReference type="ARBA" id="ARBA00001946"/>
    </source>
</evidence>
<comment type="cofactor">
    <cofactor evidence="2">
        <name>Mg(2+)</name>
        <dbReference type="ChEBI" id="CHEBI:18420"/>
    </cofactor>
</comment>
<dbReference type="STRING" id="1246581.A0A2H9TJF7"/>
<accession>A0A2H9TJF7</accession>
<keyword evidence="7 10" id="KW-0799">Topoisomerase</keyword>
<dbReference type="GO" id="GO:0046872">
    <property type="term" value="F:metal ion binding"/>
    <property type="evidence" value="ECO:0007669"/>
    <property type="project" value="UniProtKB-KW"/>
</dbReference>
<evidence type="ECO:0000259" key="12">
    <source>
        <dbReference type="Pfam" id="PF21180"/>
    </source>
</evidence>
<keyword evidence="6" id="KW-0460">Magnesium</keyword>
<name>A0A2H9TJF7_9FUNG</name>
<dbReference type="GO" id="GO:0000706">
    <property type="term" value="P:meiotic DNA double-strand break processing"/>
    <property type="evidence" value="ECO:0007669"/>
    <property type="project" value="TreeGrafter"/>
</dbReference>
<evidence type="ECO:0000256" key="8">
    <source>
        <dbReference type="ARBA" id="ARBA00023125"/>
    </source>
</evidence>
<organism evidence="13 14">
    <name type="scientific">Paramicrosporidium saccamoebae</name>
    <dbReference type="NCBI Taxonomy" id="1246581"/>
    <lineage>
        <taxon>Eukaryota</taxon>
        <taxon>Fungi</taxon>
        <taxon>Fungi incertae sedis</taxon>
        <taxon>Cryptomycota</taxon>
        <taxon>Cryptomycota incertae sedis</taxon>
        <taxon>Paramicrosporidium</taxon>
    </lineage>
</organism>
<evidence type="ECO:0000256" key="10">
    <source>
        <dbReference type="PROSITE-ProRule" id="PRU01385"/>
    </source>
</evidence>
<evidence type="ECO:0000313" key="14">
    <source>
        <dbReference type="Proteomes" id="UP000240830"/>
    </source>
</evidence>
<evidence type="ECO:0000256" key="7">
    <source>
        <dbReference type="ARBA" id="ARBA00023029"/>
    </source>
</evidence>
<feature type="active site" description="O-(5'-phospho-DNA)-tyrosine intermediate" evidence="10">
    <location>
        <position position="46"/>
    </location>
</feature>
<evidence type="ECO:0000259" key="11">
    <source>
        <dbReference type="Pfam" id="PF04406"/>
    </source>
</evidence>
<protein>
    <recommendedName>
        <fullName evidence="4">DNA topoisomerase (ATP-hydrolyzing)</fullName>
        <ecNumber evidence="4">5.6.2.2</ecNumber>
    </recommendedName>
</protein>
<dbReference type="OrthoDB" id="5377392at2759"/>
<dbReference type="InterPro" id="IPR036388">
    <property type="entry name" value="WH-like_DNA-bd_sf"/>
</dbReference>
<dbReference type="GO" id="GO:0003918">
    <property type="term" value="F:DNA topoisomerase type II (double strand cut, ATP-hydrolyzing) activity"/>
    <property type="evidence" value="ECO:0007669"/>
    <property type="project" value="UniProtKB-UniRule"/>
</dbReference>
<reference evidence="13 14" key="1">
    <citation type="submission" date="2016-10" db="EMBL/GenBank/DDBJ databases">
        <title>The genome of Paramicrosporidium saccamoebae is the missing link in understanding Cryptomycota and Microsporidia evolution.</title>
        <authorList>
            <person name="Quandt C.A."/>
            <person name="Beaudet D."/>
            <person name="Corsaro D."/>
            <person name="Michel R."/>
            <person name="Corradi N."/>
            <person name="James T."/>
        </authorList>
    </citation>
    <scope>NUCLEOTIDE SEQUENCE [LARGE SCALE GENOMIC DNA]</scope>
    <source>
        <strain evidence="13 14">KSL3</strain>
    </source>
</reference>
<dbReference type="Gene3D" id="1.10.10.10">
    <property type="entry name" value="Winged helix-like DNA-binding domain superfamily/Winged helix DNA-binding domain"/>
    <property type="match status" value="1"/>
</dbReference>
<comment type="catalytic activity">
    <reaction evidence="1 10">
        <text>ATP-dependent breakage, passage and rejoining of double-stranded DNA.</text>
        <dbReference type="EC" id="5.6.2.2"/>
    </reaction>
</comment>
<dbReference type="EC" id="5.6.2.2" evidence="4"/>
<dbReference type="GO" id="GO:0005524">
    <property type="term" value="F:ATP binding"/>
    <property type="evidence" value="ECO:0007669"/>
    <property type="project" value="InterPro"/>
</dbReference>
<comment type="caution">
    <text evidence="13">The sequence shown here is derived from an EMBL/GenBank/DDBJ whole genome shotgun (WGS) entry which is preliminary data.</text>
</comment>
<dbReference type="GO" id="GO:0007131">
    <property type="term" value="P:reciprocal meiotic recombination"/>
    <property type="evidence" value="ECO:0007669"/>
    <property type="project" value="TreeGrafter"/>
</dbReference>
<dbReference type="Proteomes" id="UP000240830">
    <property type="component" value="Unassembled WGS sequence"/>
</dbReference>
<evidence type="ECO:0000256" key="9">
    <source>
        <dbReference type="ARBA" id="ARBA00023235"/>
    </source>
</evidence>
<dbReference type="AlphaFoldDB" id="A0A2H9TJF7"/>
<keyword evidence="5" id="KW-0479">Metal-binding</keyword>
<evidence type="ECO:0000256" key="6">
    <source>
        <dbReference type="ARBA" id="ARBA00022842"/>
    </source>
</evidence>
<dbReference type="Pfam" id="PF04406">
    <property type="entry name" value="TP6A_N"/>
    <property type="match status" value="1"/>
</dbReference>
<evidence type="ECO:0000256" key="1">
    <source>
        <dbReference type="ARBA" id="ARBA00000185"/>
    </source>
</evidence>
<dbReference type="InterPro" id="IPR036078">
    <property type="entry name" value="Spo11/TopoVI_A_sf"/>
</dbReference>
<feature type="domain" description="Topoisomerase 6 subunit A/Spo11 TOPRIM" evidence="12">
    <location>
        <begin position="122"/>
        <end position="296"/>
    </location>
</feature>
<keyword evidence="14" id="KW-1185">Reference proteome</keyword>
<dbReference type="GO" id="GO:0003677">
    <property type="term" value="F:DNA binding"/>
    <property type="evidence" value="ECO:0007669"/>
    <property type="project" value="UniProtKB-UniRule"/>
</dbReference>